<reference evidence="1" key="1">
    <citation type="submission" date="2023-04" db="EMBL/GenBank/DDBJ databases">
        <title>Draft Genome sequencing of Naganishia species isolated from polar environments using Oxford Nanopore Technology.</title>
        <authorList>
            <person name="Leo P."/>
            <person name="Venkateswaran K."/>
        </authorList>
    </citation>
    <scope>NUCLEOTIDE SEQUENCE</scope>
    <source>
        <strain evidence="1">DBVPG 5303</strain>
    </source>
</reference>
<dbReference type="Proteomes" id="UP001234202">
    <property type="component" value="Unassembled WGS sequence"/>
</dbReference>
<evidence type="ECO:0000313" key="2">
    <source>
        <dbReference type="Proteomes" id="UP001234202"/>
    </source>
</evidence>
<name>A0ACC2X6S5_9TREE</name>
<proteinExistence type="predicted"/>
<gene>
    <name evidence="1" type="ORF">QFC24_006103</name>
</gene>
<accession>A0ACC2X6S5</accession>
<comment type="caution">
    <text evidence="1">The sequence shown here is derived from an EMBL/GenBank/DDBJ whole genome shotgun (WGS) entry which is preliminary data.</text>
</comment>
<organism evidence="1 2">
    <name type="scientific">Naganishia onofrii</name>
    <dbReference type="NCBI Taxonomy" id="1851511"/>
    <lineage>
        <taxon>Eukaryota</taxon>
        <taxon>Fungi</taxon>
        <taxon>Dikarya</taxon>
        <taxon>Basidiomycota</taxon>
        <taxon>Agaricomycotina</taxon>
        <taxon>Tremellomycetes</taxon>
        <taxon>Filobasidiales</taxon>
        <taxon>Filobasidiaceae</taxon>
        <taxon>Naganishia</taxon>
    </lineage>
</organism>
<keyword evidence="2" id="KW-1185">Reference proteome</keyword>
<sequence>MSVNVSIPATVPVLARICPKSLIGLSIEMDRWADWAGGAVGTPNAFLNQALNNLANYTGHPVFLRVGANSQDHGFLAPNVQVVNLTFPEPTQLVPQPEAAHIAIGRDWYRLSGNLPEGTEFTWGVNLRELNVSETVGQVVQLYDAFYGSDKEMLSHVYLKRIEMGNEPDIYDFPNPLNPNRTLPGWGPIRYVESWTTAAREVIKAVDMDFKEAPGFQAGVIADPFGAWTYTIAQSLVDGILDPAVAKYIKTWSVHQYFGNRGFTPATSPQTGSLMGRSGVRGNTTKHALYSSQAERAGLQYVIGETNSFSLHGTPGVSDSAEAAIWLADYVLQAATLNVQQLDFHGGVGFAYNLIQAVEYVDEHTNDTRPPHIQGAYYGALMANEFIGYGSDVHVAELSTFNTRIAAYGAWESDHLRRVLILNSNVHDPGRNATRTFETINLHGFVTSGKKLALKRFFTPQTNSTVGLLWGGQSFETVDAVPTGQVEYEYIDRPIFNVSATEGVLVCF</sequence>
<protein>
    <submittedName>
        <fullName evidence="1">Uncharacterized protein</fullName>
    </submittedName>
</protein>
<dbReference type="EMBL" id="JASBWV010000028">
    <property type="protein sequence ID" value="KAJ9118457.1"/>
    <property type="molecule type" value="Genomic_DNA"/>
</dbReference>
<evidence type="ECO:0000313" key="1">
    <source>
        <dbReference type="EMBL" id="KAJ9118457.1"/>
    </source>
</evidence>